<dbReference type="CDD" id="cd00093">
    <property type="entry name" value="HTH_XRE"/>
    <property type="match status" value="1"/>
</dbReference>
<dbReference type="RefSeq" id="WP_353544244.1">
    <property type="nucleotide sequence ID" value="NZ_BAABRN010000102.1"/>
</dbReference>
<proteinExistence type="predicted"/>
<dbReference type="PROSITE" id="PS50943">
    <property type="entry name" value="HTH_CROC1"/>
    <property type="match status" value="1"/>
</dbReference>
<comment type="caution">
    <text evidence="2">The sequence shown here is derived from an EMBL/GenBank/DDBJ whole genome shotgun (WGS) entry which is preliminary data.</text>
</comment>
<feature type="domain" description="HTH cro/C1-type" evidence="1">
    <location>
        <begin position="8"/>
        <end position="64"/>
    </location>
</feature>
<evidence type="ECO:0000313" key="2">
    <source>
        <dbReference type="EMBL" id="GAA5504277.1"/>
    </source>
</evidence>
<gene>
    <name evidence="2" type="ORF">Dxin01_04046</name>
</gene>
<dbReference type="EMBL" id="BAABRN010000102">
    <property type="protein sequence ID" value="GAA5504277.1"/>
    <property type="molecule type" value="Genomic_DNA"/>
</dbReference>
<evidence type="ECO:0000259" key="1">
    <source>
        <dbReference type="PROSITE" id="PS50943"/>
    </source>
</evidence>
<name>A0ABP9VKT1_9DEIO</name>
<reference evidence="2 3" key="1">
    <citation type="submission" date="2024-02" db="EMBL/GenBank/DDBJ databases">
        <title>Deinococcus xinjiangensis NBRC 107630.</title>
        <authorList>
            <person name="Ichikawa N."/>
            <person name="Katano-Makiyama Y."/>
            <person name="Hidaka K."/>
        </authorList>
    </citation>
    <scope>NUCLEOTIDE SEQUENCE [LARGE SCALE GENOMIC DNA]</scope>
    <source>
        <strain evidence="2 3">NBRC 107630</strain>
    </source>
</reference>
<evidence type="ECO:0000313" key="3">
    <source>
        <dbReference type="Proteomes" id="UP001458946"/>
    </source>
</evidence>
<dbReference type="InterPro" id="IPR001387">
    <property type="entry name" value="Cro/C1-type_HTH"/>
</dbReference>
<keyword evidence="3" id="KW-1185">Reference proteome</keyword>
<dbReference type="SUPFAM" id="SSF47413">
    <property type="entry name" value="lambda repressor-like DNA-binding domains"/>
    <property type="match status" value="1"/>
</dbReference>
<sequence>MGQLADKVKARREELNLSQMELGERLGLTDGRSYFSRIEAGKLLPSRARLDAIERALCFLPNELQVAALYDEQAQPTTPQREVNPA</sequence>
<dbReference type="Gene3D" id="1.10.260.40">
    <property type="entry name" value="lambda repressor-like DNA-binding domains"/>
    <property type="match status" value="1"/>
</dbReference>
<organism evidence="2 3">
    <name type="scientific">Deinococcus xinjiangensis</name>
    <dbReference type="NCBI Taxonomy" id="457454"/>
    <lineage>
        <taxon>Bacteria</taxon>
        <taxon>Thermotogati</taxon>
        <taxon>Deinococcota</taxon>
        <taxon>Deinococci</taxon>
        <taxon>Deinococcales</taxon>
        <taxon>Deinococcaceae</taxon>
        <taxon>Deinococcus</taxon>
    </lineage>
</organism>
<dbReference type="Pfam" id="PF13560">
    <property type="entry name" value="HTH_31"/>
    <property type="match status" value="1"/>
</dbReference>
<dbReference type="InterPro" id="IPR010982">
    <property type="entry name" value="Lambda_DNA-bd_dom_sf"/>
</dbReference>
<dbReference type="SMART" id="SM00530">
    <property type="entry name" value="HTH_XRE"/>
    <property type="match status" value="1"/>
</dbReference>
<accession>A0ABP9VKT1</accession>
<dbReference type="Proteomes" id="UP001458946">
    <property type="component" value="Unassembled WGS sequence"/>
</dbReference>
<protein>
    <recommendedName>
        <fullName evidence="1">HTH cro/C1-type domain-containing protein</fullName>
    </recommendedName>
</protein>